<evidence type="ECO:0000259" key="5">
    <source>
        <dbReference type="Pfam" id="PF13439"/>
    </source>
</evidence>
<dbReference type="SUPFAM" id="SSF53756">
    <property type="entry name" value="UDP-Glycosyltransferase/glycogen phosphorylase"/>
    <property type="match status" value="1"/>
</dbReference>
<feature type="domain" description="Glycosyl transferase family 1" evidence="4">
    <location>
        <begin position="193"/>
        <end position="343"/>
    </location>
</feature>
<gene>
    <name evidence="6" type="ORF">IPF40_08270</name>
    <name evidence="7" type="ORF">IPI13_00870</name>
    <name evidence="8" type="ORF">IPP00_14575</name>
</gene>
<dbReference type="Pfam" id="PF00534">
    <property type="entry name" value="Glycos_transf_1"/>
    <property type="match status" value="1"/>
</dbReference>
<dbReference type="InterPro" id="IPR001296">
    <property type="entry name" value="Glyco_trans_1"/>
</dbReference>
<evidence type="ECO:0000313" key="10">
    <source>
        <dbReference type="Proteomes" id="UP000726105"/>
    </source>
</evidence>
<proteinExistence type="predicted"/>
<dbReference type="EMBL" id="JADKGK010000024">
    <property type="protein sequence ID" value="MBL0005139.1"/>
    <property type="molecule type" value="Genomic_DNA"/>
</dbReference>
<evidence type="ECO:0000259" key="4">
    <source>
        <dbReference type="Pfam" id="PF00534"/>
    </source>
</evidence>
<dbReference type="EMBL" id="JADJIB010000001">
    <property type="protein sequence ID" value="MBK7271766.1"/>
    <property type="molecule type" value="Genomic_DNA"/>
</dbReference>
<dbReference type="Proteomes" id="UP000886632">
    <property type="component" value="Unassembled WGS sequence"/>
</dbReference>
<organism evidence="6 9">
    <name type="scientific">Candidatus Phosphoribacter hodrii</name>
    <dbReference type="NCBI Taxonomy" id="2953743"/>
    <lineage>
        <taxon>Bacteria</taxon>
        <taxon>Bacillati</taxon>
        <taxon>Actinomycetota</taxon>
        <taxon>Actinomycetes</taxon>
        <taxon>Micrococcales</taxon>
        <taxon>Dermatophilaceae</taxon>
        <taxon>Candidatus Phosphoribacter</taxon>
    </lineage>
</organism>
<dbReference type="Proteomes" id="UP000718281">
    <property type="component" value="Unassembled WGS sequence"/>
</dbReference>
<dbReference type="InterPro" id="IPR028098">
    <property type="entry name" value="Glyco_trans_4-like_N"/>
</dbReference>
<evidence type="ECO:0000313" key="7">
    <source>
        <dbReference type="EMBL" id="MBK7271766.1"/>
    </source>
</evidence>
<keyword evidence="3" id="KW-0808">Transferase</keyword>
<dbReference type="GO" id="GO:1901137">
    <property type="term" value="P:carbohydrate derivative biosynthetic process"/>
    <property type="evidence" value="ECO:0007669"/>
    <property type="project" value="UniProtKB-ARBA"/>
</dbReference>
<dbReference type="InterPro" id="IPR050194">
    <property type="entry name" value="Glycosyltransferase_grp1"/>
</dbReference>
<feature type="domain" description="Glycosyltransferase subfamily 4-like N-terminal" evidence="5">
    <location>
        <begin position="15"/>
        <end position="175"/>
    </location>
</feature>
<dbReference type="AlphaFoldDB" id="A0A934X5Y5"/>
<keyword evidence="2" id="KW-0328">Glycosyltransferase</keyword>
<evidence type="ECO:0000256" key="1">
    <source>
        <dbReference type="ARBA" id="ARBA00021292"/>
    </source>
</evidence>
<dbReference type="EMBL" id="JADIXZ010000004">
    <property type="protein sequence ID" value="MBK6301034.1"/>
    <property type="molecule type" value="Genomic_DNA"/>
</dbReference>
<dbReference type="Gene3D" id="3.40.50.2000">
    <property type="entry name" value="Glycogen Phosphorylase B"/>
    <property type="match status" value="2"/>
</dbReference>
<dbReference type="PANTHER" id="PTHR45947:SF3">
    <property type="entry name" value="SULFOQUINOVOSYL TRANSFERASE SQD2"/>
    <property type="match status" value="1"/>
</dbReference>
<dbReference type="PANTHER" id="PTHR45947">
    <property type="entry name" value="SULFOQUINOVOSYL TRANSFERASE SQD2"/>
    <property type="match status" value="1"/>
</dbReference>
<evidence type="ECO:0000256" key="3">
    <source>
        <dbReference type="ARBA" id="ARBA00022679"/>
    </source>
</evidence>
<evidence type="ECO:0000313" key="8">
    <source>
        <dbReference type="EMBL" id="MBL0005139.1"/>
    </source>
</evidence>
<dbReference type="Proteomes" id="UP000726105">
    <property type="component" value="Unassembled WGS sequence"/>
</dbReference>
<accession>A0A934X5Y5</accession>
<reference evidence="9 10" key="1">
    <citation type="submission" date="2020-10" db="EMBL/GenBank/DDBJ databases">
        <title>Connecting structure to function with the recovery of over 1000 high-quality activated sludge metagenome-assembled genomes encoding full-length rRNA genes using long-read sequencing.</title>
        <authorList>
            <person name="Singleton C.M."/>
            <person name="Petriglieri F."/>
            <person name="Kristensen J.M."/>
            <person name="Kirkegaard R.H."/>
            <person name="Michaelsen T.Y."/>
            <person name="Andersen M.H."/>
            <person name="Karst S.M."/>
            <person name="Dueholm M.S."/>
            <person name="Nielsen P.H."/>
            <person name="Albertsen M."/>
        </authorList>
    </citation>
    <scope>NUCLEOTIDE SEQUENCE [LARGE SCALE GENOMIC DNA]</scope>
    <source>
        <strain evidence="6">AalE_18-Q3-R2-46_BAT3C.188</strain>
        <strain evidence="7">Ega_18-Q3-R5-49_MAXAC.001</strain>
        <strain evidence="8">Ribe_18-Q3-R11-54_MAXAC.001</strain>
    </source>
</reference>
<dbReference type="GO" id="GO:0016758">
    <property type="term" value="F:hexosyltransferase activity"/>
    <property type="evidence" value="ECO:0007669"/>
    <property type="project" value="TreeGrafter"/>
</dbReference>
<name>A0A934X5Y5_9MICO</name>
<protein>
    <recommendedName>
        <fullName evidence="1">D-inositol 3-phosphate glycosyltransferase</fullName>
    </recommendedName>
</protein>
<dbReference type="Pfam" id="PF13439">
    <property type="entry name" value="Glyco_transf_4"/>
    <property type="match status" value="1"/>
</dbReference>
<comment type="caution">
    <text evidence="6">The sequence shown here is derived from an EMBL/GenBank/DDBJ whole genome shotgun (WGS) entry which is preliminary data.</text>
</comment>
<evidence type="ECO:0000256" key="2">
    <source>
        <dbReference type="ARBA" id="ARBA00022676"/>
    </source>
</evidence>
<sequence length="371" mass="39979">MRIAMLTDCYLPRLGGIEVQVADLSARLVARGHEVEVFTLTPGAVGFGQTETLDGIRVHRLGVRLPRQLLVNPLATRGLRAQLEGFDVAHIHMGVVSPFASDCGFVTSRMGLPTTMTWHCVLDKAESAVRAAGIVRRWAQSGMAMNAVSDVAATPLRRIVDGPPVTVLPNGIDVDAWRPTSGRPLLGDGVVRFVSAMRLEARKRPVQLVEAMAKVRAAAPRAGVRLEILGEGSERAKVERTVDRLGAKDWVSLPGRVPRDTLKERYAASDVFVSPSVLESFGIAALEARVAGLPVVGRVGSGISEFVTDDVNGFLANDDEELVRRLTTLAVHPSVRSRMTAYNLKTDPAQGWDQVVQAAEAEYARARALAG</sequence>
<evidence type="ECO:0000313" key="6">
    <source>
        <dbReference type="EMBL" id="MBK6301034.1"/>
    </source>
</evidence>
<evidence type="ECO:0000313" key="9">
    <source>
        <dbReference type="Proteomes" id="UP000718281"/>
    </source>
</evidence>